<dbReference type="AlphaFoldDB" id="A0A3E0DRT3"/>
<dbReference type="Pfam" id="PF00226">
    <property type="entry name" value="DnaJ"/>
    <property type="match status" value="1"/>
</dbReference>
<dbReference type="Proteomes" id="UP000256542">
    <property type="component" value="Unassembled WGS sequence"/>
</dbReference>
<dbReference type="PROSITE" id="PS50076">
    <property type="entry name" value="DNAJ_2"/>
    <property type="match status" value="1"/>
</dbReference>
<dbReference type="InterPro" id="IPR001623">
    <property type="entry name" value="DnaJ_domain"/>
</dbReference>
<protein>
    <submittedName>
        <fullName evidence="4">DnaJ-like protein</fullName>
    </submittedName>
</protein>
<comment type="caution">
    <text evidence="4">The sequence shown here is derived from an EMBL/GenBank/DDBJ whole genome shotgun (WGS) entry which is preliminary data.</text>
</comment>
<dbReference type="Gene3D" id="1.10.287.110">
    <property type="entry name" value="DnaJ domain"/>
    <property type="match status" value="1"/>
</dbReference>
<evidence type="ECO:0000259" key="3">
    <source>
        <dbReference type="PROSITE" id="PS50076"/>
    </source>
</evidence>
<accession>A0A3E0DRT3</accession>
<dbReference type="CDD" id="cd06257">
    <property type="entry name" value="DnaJ"/>
    <property type="match status" value="1"/>
</dbReference>
<evidence type="ECO:0000313" key="5">
    <source>
        <dbReference type="Proteomes" id="UP000256542"/>
    </source>
</evidence>
<dbReference type="SMART" id="SM00271">
    <property type="entry name" value="DnaJ"/>
    <property type="match status" value="1"/>
</dbReference>
<gene>
    <name evidence="4" type="ORF">DFP81_102379</name>
</gene>
<dbReference type="InterPro" id="IPR052276">
    <property type="entry name" value="Diphthamide-biosynth_chaperone"/>
</dbReference>
<organism evidence="4 5">
    <name type="scientific">Marinomonas pollencensis</name>
    <dbReference type="NCBI Taxonomy" id="491954"/>
    <lineage>
        <taxon>Bacteria</taxon>
        <taxon>Pseudomonadati</taxon>
        <taxon>Pseudomonadota</taxon>
        <taxon>Gammaproteobacteria</taxon>
        <taxon>Oceanospirillales</taxon>
        <taxon>Oceanospirillaceae</taxon>
        <taxon>Marinomonas</taxon>
    </lineage>
</organism>
<dbReference type="InterPro" id="IPR036869">
    <property type="entry name" value="J_dom_sf"/>
</dbReference>
<keyword evidence="5" id="KW-1185">Reference proteome</keyword>
<dbReference type="PRINTS" id="PR00625">
    <property type="entry name" value="JDOMAIN"/>
</dbReference>
<dbReference type="PANTHER" id="PTHR44240:SF10">
    <property type="entry name" value="J DOMAIN-CONTAINING PROTEIN"/>
    <property type="match status" value="1"/>
</dbReference>
<evidence type="ECO:0000256" key="2">
    <source>
        <dbReference type="SAM" id="Coils"/>
    </source>
</evidence>
<evidence type="ECO:0000313" key="4">
    <source>
        <dbReference type="EMBL" id="REG85840.1"/>
    </source>
</evidence>
<name>A0A3E0DRT3_9GAMM</name>
<proteinExistence type="predicted"/>
<feature type="domain" description="J" evidence="3">
    <location>
        <begin position="5"/>
        <end position="73"/>
    </location>
</feature>
<dbReference type="PANTHER" id="PTHR44240">
    <property type="entry name" value="DNAJ DOMAIN (PROKARYOTIC HEAT SHOCK PROTEIN)-RELATED"/>
    <property type="match status" value="1"/>
</dbReference>
<reference evidence="4 5" key="1">
    <citation type="submission" date="2018-08" db="EMBL/GenBank/DDBJ databases">
        <title>Genomic Encyclopedia of Type Strains, Phase III (KMG-III): the genomes of soil and plant-associated and newly described type strains.</title>
        <authorList>
            <person name="Whitman W."/>
        </authorList>
    </citation>
    <scope>NUCLEOTIDE SEQUENCE [LARGE SCALE GENOMIC DNA]</scope>
    <source>
        <strain evidence="4 5">CECT 7375</strain>
    </source>
</reference>
<keyword evidence="1" id="KW-0143">Chaperone</keyword>
<dbReference type="SUPFAM" id="SSF46565">
    <property type="entry name" value="Chaperone J-domain"/>
    <property type="match status" value="1"/>
</dbReference>
<dbReference type="OrthoDB" id="9779889at2"/>
<keyword evidence="2" id="KW-0175">Coiled coil</keyword>
<dbReference type="EMBL" id="QUNG01000002">
    <property type="protein sequence ID" value="REG85840.1"/>
    <property type="molecule type" value="Genomic_DNA"/>
</dbReference>
<evidence type="ECO:0000256" key="1">
    <source>
        <dbReference type="ARBA" id="ARBA00023186"/>
    </source>
</evidence>
<dbReference type="RefSeq" id="WP_115896612.1">
    <property type="nucleotide sequence ID" value="NZ_QUNG01000002.1"/>
</dbReference>
<sequence>MSLIDDYRLLEIPTHASAHEAKTAFRRLARLYHPDKNPGIDTTEHFQRLQAAYQNVLDAIKTNTPNTNWKPYQFTQASATHAPRYAHYSSSSDKEQAAFIKERQQAYEEMKRNSAQQEKTRNEAIKNARNTFNEKRVKALYEEAFKASKGFSSKGFHSEEHKERQPEDAAPFTQFDIPPYDNFVDEPAPSAHYSVKKPIRLHAAKAAFRTVTYLACFAAGIYATLYWQDSAQSNSPESHTTPYISGLYPQYRSGINYTLVNTKLFAEPDTNTKQLISIPALVDLQGIKEQGDWLTVRYQGISGWVQAQDIGFGSAQNALETGCIGQPGIAPRHGQLMGSATGHSRLRILNQLQQTSILQFQSYDGLPPFSIYLRAGQAYAANFIPRGRYRLVLETGSLYHQACNQFLFNDTNQVVLNDVEFASTEQSLTLRN</sequence>
<feature type="coiled-coil region" evidence="2">
    <location>
        <begin position="100"/>
        <end position="127"/>
    </location>
</feature>